<evidence type="ECO:0000313" key="1">
    <source>
        <dbReference type="EMBL" id="KAB2585177.1"/>
    </source>
</evidence>
<reference evidence="1 2" key="1">
    <citation type="journal article" date="2017" name="Poromechanics V (2013)">
        <title>Genomic Characterization of the Arsenic-Tolerant Actinobacterium, &lt;i&gt;Rhodococcus erythropolis&lt;/i&gt; S43.</title>
        <authorList>
            <person name="Retamal-Morales G."/>
            <person name="Mehnert M."/>
            <person name="Schwabe R."/>
            <person name="Tischler D."/>
            <person name="Schloemann M."/>
            <person name="Levican G.J."/>
        </authorList>
    </citation>
    <scope>NUCLEOTIDE SEQUENCE [LARGE SCALE GENOMIC DNA]</scope>
    <source>
        <strain evidence="1 2">S43</strain>
    </source>
</reference>
<proteinExistence type="predicted"/>
<dbReference type="AlphaFoldDB" id="A0A5N5E4Q8"/>
<organism evidence="1 2">
    <name type="scientific">Rhodococcus erythropolis</name>
    <name type="common">Arthrobacter picolinophilus</name>
    <dbReference type="NCBI Taxonomy" id="1833"/>
    <lineage>
        <taxon>Bacteria</taxon>
        <taxon>Bacillati</taxon>
        <taxon>Actinomycetota</taxon>
        <taxon>Actinomycetes</taxon>
        <taxon>Mycobacteriales</taxon>
        <taxon>Nocardiaceae</taxon>
        <taxon>Rhodococcus</taxon>
        <taxon>Rhodococcus erythropolis group</taxon>
    </lineage>
</organism>
<accession>A0A5N5E4Q8</accession>
<sequence length="77" mass="8485">METLKDGIFIGDTLGDFDAATDRVDNHQTLRPVPLAIPNENARICDQVIYLVSFTQDISPWGEIDQGEPATQSGPNR</sequence>
<gene>
    <name evidence="1" type="ORF">BS297_11725</name>
</gene>
<comment type="caution">
    <text evidence="1">The sequence shown here is derived from an EMBL/GenBank/DDBJ whole genome shotgun (WGS) entry which is preliminary data.</text>
</comment>
<evidence type="ECO:0000313" key="2">
    <source>
        <dbReference type="Proteomes" id="UP000325576"/>
    </source>
</evidence>
<dbReference type="Proteomes" id="UP000325576">
    <property type="component" value="Unassembled WGS sequence"/>
</dbReference>
<dbReference type="EMBL" id="MRBO01000357">
    <property type="protein sequence ID" value="KAB2585177.1"/>
    <property type="molecule type" value="Genomic_DNA"/>
</dbReference>
<protein>
    <submittedName>
        <fullName evidence="1">Uncharacterized protein</fullName>
    </submittedName>
</protein>
<name>A0A5N5E4Q8_RHOER</name>